<dbReference type="GO" id="GO:0005777">
    <property type="term" value="C:peroxisome"/>
    <property type="evidence" value="ECO:0007669"/>
    <property type="project" value="InterPro"/>
</dbReference>
<comment type="caution">
    <text evidence="2">The sequence shown here is derived from an EMBL/GenBank/DDBJ whole genome shotgun (WGS) entry which is preliminary data.</text>
</comment>
<evidence type="ECO:0000313" key="3">
    <source>
        <dbReference type="Proteomes" id="UP000183567"/>
    </source>
</evidence>
<evidence type="ECO:0000313" key="2">
    <source>
        <dbReference type="EMBL" id="OJA17582.1"/>
    </source>
</evidence>
<dbReference type="SUPFAM" id="SSF56645">
    <property type="entry name" value="Acyl-CoA dehydrogenase NM domain-like"/>
    <property type="match status" value="1"/>
</dbReference>
<feature type="domain" description="Acyl-CoA oxidase C-alpha1" evidence="1">
    <location>
        <begin position="277"/>
        <end position="405"/>
    </location>
</feature>
<proteinExistence type="predicted"/>
<evidence type="ECO:0000259" key="1">
    <source>
        <dbReference type="Pfam" id="PF22924"/>
    </source>
</evidence>
<dbReference type="GO" id="GO:0005504">
    <property type="term" value="F:fatty acid binding"/>
    <property type="evidence" value="ECO:0007669"/>
    <property type="project" value="TreeGrafter"/>
</dbReference>
<dbReference type="GO" id="GO:0055088">
    <property type="term" value="P:lipid homeostasis"/>
    <property type="evidence" value="ECO:0007669"/>
    <property type="project" value="TreeGrafter"/>
</dbReference>
<gene>
    <name evidence="2" type="ORF">AZE42_01213</name>
</gene>
<protein>
    <recommendedName>
        <fullName evidence="1">Acyl-CoA oxidase C-alpha1 domain-containing protein</fullName>
    </recommendedName>
</protein>
<dbReference type="EMBL" id="LVVM01001906">
    <property type="protein sequence ID" value="OJA17582.1"/>
    <property type="molecule type" value="Genomic_DNA"/>
</dbReference>
<dbReference type="PANTHER" id="PTHR10909">
    <property type="entry name" value="ELECTRON TRANSPORT OXIDOREDUCTASE"/>
    <property type="match status" value="1"/>
</dbReference>
<dbReference type="GO" id="GO:0071949">
    <property type="term" value="F:FAD binding"/>
    <property type="evidence" value="ECO:0007669"/>
    <property type="project" value="InterPro"/>
</dbReference>
<dbReference type="AlphaFoldDB" id="A0A1J8Q7F0"/>
<dbReference type="OrthoDB" id="538336at2759"/>
<keyword evidence="3" id="KW-1185">Reference proteome</keyword>
<dbReference type="Gene3D" id="2.40.110.10">
    <property type="entry name" value="Butyryl-CoA Dehydrogenase, subunit A, domain 2"/>
    <property type="match status" value="1"/>
</dbReference>
<dbReference type="InterPro" id="IPR009100">
    <property type="entry name" value="AcylCoA_DH/oxidase_NM_dom_sf"/>
</dbReference>
<dbReference type="STRING" id="180088.A0A1J8Q7F0"/>
<dbReference type="Proteomes" id="UP000183567">
    <property type="component" value="Unassembled WGS sequence"/>
</dbReference>
<dbReference type="PANTHER" id="PTHR10909:SF382">
    <property type="entry name" value="ACYL-COENZYME A OXIDASE"/>
    <property type="match status" value="1"/>
</dbReference>
<organism evidence="2 3">
    <name type="scientific">Rhizopogon vesiculosus</name>
    <dbReference type="NCBI Taxonomy" id="180088"/>
    <lineage>
        <taxon>Eukaryota</taxon>
        <taxon>Fungi</taxon>
        <taxon>Dikarya</taxon>
        <taxon>Basidiomycota</taxon>
        <taxon>Agaricomycotina</taxon>
        <taxon>Agaricomycetes</taxon>
        <taxon>Agaricomycetidae</taxon>
        <taxon>Boletales</taxon>
        <taxon>Suillineae</taxon>
        <taxon>Rhizopogonaceae</taxon>
        <taxon>Rhizopogon</taxon>
    </lineage>
</organism>
<dbReference type="InterPro" id="IPR046373">
    <property type="entry name" value="Acyl-CoA_Oxase/DH_mid-dom_sf"/>
</dbReference>
<sequence length="588" mass="65128">MTPTSRLCQSDLFQKRSEVLSRDARVILSYDRAKAIGLAHSISLHDLLNLTQKFWNIHVDPIVPLDGGASTLLTIQYNLVAGTLARFAATTRPELISLVDDVLQWNVIGQFCLTELGRGLDIFRMKTSATLLPSGDFDLHTPSPSDVKFMPPTVPVKGIPCIAVVFAQLYVDGECRGPRPFLVYLNDGYHMCKGVTSKQVHSNSIISTWISYIILSQLRLLPPRGGSTPLNHSLTSFDHVRLPPSALLGDLDKSDTIHSDFMSSIWRVAVGSLALSSTAIPLLQMSSYIAARYFQRRHITGVHGNPVPILSYRTQQLPLLTAISQIFVLKALFKWAVGQFMDESLDVRARHGIAACCKAVMIQHVQLASISLSERLGAQGLFECNRLSNFFSEMRGVSIAEGDILGLSMRLVGDTLAQKYALPSSTHPDDPLAFHEVSLFEEAIKAVSSSSDFTQAFMQYVQPRSQLMAESIGHRMAYDAAVDQGVPKSLIDMYIVHAIKMDPAWYVEHGMFTRQNIAHMEDAALSALLPRLDDLLTELEAEIGPYVNAPITSDERWDEFSKTLPVYSSPEAVVPVPQEHRVLQRAML</sequence>
<name>A0A1J8Q7F0_9AGAM</name>
<dbReference type="GO" id="GO:0003997">
    <property type="term" value="F:acyl-CoA oxidase activity"/>
    <property type="evidence" value="ECO:0007669"/>
    <property type="project" value="InterPro"/>
</dbReference>
<dbReference type="InterPro" id="IPR055060">
    <property type="entry name" value="ACOX_C_alpha1"/>
</dbReference>
<dbReference type="Gene3D" id="1.20.140.10">
    <property type="entry name" value="Butyryl-CoA Dehydrogenase, subunit A, domain 3"/>
    <property type="match status" value="1"/>
</dbReference>
<dbReference type="GO" id="GO:0033540">
    <property type="term" value="P:fatty acid beta-oxidation using acyl-CoA oxidase"/>
    <property type="evidence" value="ECO:0007669"/>
    <property type="project" value="TreeGrafter"/>
</dbReference>
<dbReference type="Pfam" id="PF22924">
    <property type="entry name" value="ACOX_C_alpha1"/>
    <property type="match status" value="1"/>
</dbReference>
<dbReference type="InterPro" id="IPR012258">
    <property type="entry name" value="Acyl-CoA_oxidase"/>
</dbReference>
<dbReference type="SUPFAM" id="SSF47203">
    <property type="entry name" value="Acyl-CoA dehydrogenase C-terminal domain-like"/>
    <property type="match status" value="1"/>
</dbReference>
<dbReference type="InterPro" id="IPR036250">
    <property type="entry name" value="AcylCo_DH-like_C"/>
</dbReference>
<accession>A0A1J8Q7F0</accession>
<reference evidence="2 3" key="1">
    <citation type="submission" date="2016-03" db="EMBL/GenBank/DDBJ databases">
        <title>Comparative genomics of the ectomycorrhizal sister species Rhizopogon vinicolor and Rhizopogon vesiculosus (Basidiomycota: Boletales) reveals a divergence of the mating type B locus.</title>
        <authorList>
            <person name="Mujic A.B."/>
            <person name="Kuo A."/>
            <person name="Tritt A."/>
            <person name="Lipzen A."/>
            <person name="Chen C."/>
            <person name="Johnson J."/>
            <person name="Sharma A."/>
            <person name="Barry K."/>
            <person name="Grigoriev I.V."/>
            <person name="Spatafora J.W."/>
        </authorList>
    </citation>
    <scope>NUCLEOTIDE SEQUENCE [LARGE SCALE GENOMIC DNA]</scope>
    <source>
        <strain evidence="2 3">AM-OR11-056</strain>
    </source>
</reference>